<evidence type="ECO:0000259" key="1">
    <source>
        <dbReference type="Pfam" id="PF03819"/>
    </source>
</evidence>
<dbReference type="AlphaFoldDB" id="A0A1T4RH59"/>
<gene>
    <name evidence="2" type="ORF">SAMN02745885_02108</name>
</gene>
<dbReference type="CDD" id="cd11533">
    <property type="entry name" value="NTP-PPase_Af0060_like"/>
    <property type="match status" value="1"/>
</dbReference>
<name>A0A1T4RH59_9FIRM</name>
<proteinExistence type="predicted"/>
<sequence length="109" mass="12405">MTQQVDFKEIRLPRLRGLDKVTLESTLIKLAEELGELAQYIGKFRGLNGENIEKQEAEVLDGLTSELLDVAQTAITMMYVLEDTYGVDIAAKVEQHIDKLQRKGYLHKK</sequence>
<keyword evidence="2" id="KW-0378">Hydrolase</keyword>
<dbReference type="InterPro" id="IPR004518">
    <property type="entry name" value="MazG-like_dom"/>
</dbReference>
<dbReference type="Proteomes" id="UP000189933">
    <property type="component" value="Unassembled WGS sequence"/>
</dbReference>
<accession>A0A1T4RH59</accession>
<dbReference type="Gene3D" id="1.10.287.1080">
    <property type="entry name" value="MazG-like"/>
    <property type="match status" value="1"/>
</dbReference>
<dbReference type="OrthoDB" id="2376061at2"/>
<keyword evidence="3" id="KW-1185">Reference proteome</keyword>
<evidence type="ECO:0000313" key="3">
    <source>
        <dbReference type="Proteomes" id="UP000189933"/>
    </source>
</evidence>
<reference evidence="3" key="1">
    <citation type="submission" date="2017-02" db="EMBL/GenBank/DDBJ databases">
        <authorList>
            <person name="Varghese N."/>
            <person name="Submissions S."/>
        </authorList>
    </citation>
    <scope>NUCLEOTIDE SEQUENCE [LARGE SCALE GENOMIC DNA]</scope>
    <source>
        <strain evidence="3">DSM 16521</strain>
    </source>
</reference>
<evidence type="ECO:0000313" key="2">
    <source>
        <dbReference type="EMBL" id="SKA15146.1"/>
    </source>
</evidence>
<protein>
    <submittedName>
        <fullName evidence="2">MazG nucleotide pyrophosphohydrolase domain-containing protein</fullName>
    </submittedName>
</protein>
<dbReference type="RefSeq" id="WP_078666130.1">
    <property type="nucleotide sequence ID" value="NZ_FUXM01000030.1"/>
</dbReference>
<dbReference type="Pfam" id="PF03819">
    <property type="entry name" value="MazG"/>
    <property type="match status" value="1"/>
</dbReference>
<dbReference type="GO" id="GO:0016787">
    <property type="term" value="F:hydrolase activity"/>
    <property type="evidence" value="ECO:0007669"/>
    <property type="project" value="UniProtKB-KW"/>
</dbReference>
<feature type="domain" description="NTP pyrophosphohydrolase MazG-like" evidence="1">
    <location>
        <begin position="22"/>
        <end position="102"/>
    </location>
</feature>
<dbReference type="InterPro" id="IPR044548">
    <property type="entry name" value="AF0060_NTP-PPase_MazG-like"/>
</dbReference>
<dbReference type="SUPFAM" id="SSF101386">
    <property type="entry name" value="all-alpha NTP pyrophosphatases"/>
    <property type="match status" value="1"/>
</dbReference>
<dbReference type="EMBL" id="FUXM01000030">
    <property type="protein sequence ID" value="SKA15146.1"/>
    <property type="molecule type" value="Genomic_DNA"/>
</dbReference>
<organism evidence="2 3">
    <name type="scientific">Carboxydocella sporoproducens DSM 16521</name>
    <dbReference type="NCBI Taxonomy" id="1121270"/>
    <lineage>
        <taxon>Bacteria</taxon>
        <taxon>Bacillati</taxon>
        <taxon>Bacillota</taxon>
        <taxon>Clostridia</taxon>
        <taxon>Eubacteriales</taxon>
        <taxon>Clostridiales Family XVI. Incertae Sedis</taxon>
        <taxon>Carboxydocella</taxon>
    </lineage>
</organism>